<sequence>MLYHRLFCFLKSFCSECADVRSLPVIIFWKRLQLHIFFFLCGLGNFIWIMPEFFCREPDERIPVFRQPGPRSGGKKPRPLFLHQRGKTAGAKLFPFVGTGSGPACETFVRFFYAV</sequence>
<reference evidence="1 2" key="1">
    <citation type="submission" date="2018-03" db="EMBL/GenBank/DDBJ databases">
        <authorList>
            <person name="Keele B.F."/>
        </authorList>
    </citation>
    <scope>NUCLEOTIDE SEQUENCE [LARGE SCALE GENOMIC DNA]</scope>
    <source>
        <strain evidence="1">ZCTH4_d</strain>
    </source>
</reference>
<evidence type="ECO:0000313" key="2">
    <source>
        <dbReference type="Proteomes" id="UP000257014"/>
    </source>
</evidence>
<gene>
    <name evidence="1" type="ORF">C6P37_11550</name>
</gene>
<comment type="caution">
    <text evidence="1">The sequence shown here is derived from an EMBL/GenBank/DDBJ whole genome shotgun (WGS) entry which is preliminary data.</text>
</comment>
<organism evidence="1 2">
    <name type="scientific">Caldibacillus debilis</name>
    <dbReference type="NCBI Taxonomy" id="301148"/>
    <lineage>
        <taxon>Bacteria</taxon>
        <taxon>Bacillati</taxon>
        <taxon>Bacillota</taxon>
        <taxon>Bacilli</taxon>
        <taxon>Bacillales</taxon>
        <taxon>Bacillaceae</taxon>
        <taxon>Caldibacillus</taxon>
    </lineage>
</organism>
<dbReference type="Proteomes" id="UP000257014">
    <property type="component" value="Unassembled WGS sequence"/>
</dbReference>
<dbReference type="AlphaFoldDB" id="A0A3E0K2L4"/>
<name>A0A3E0K2L4_9BACI</name>
<proteinExistence type="predicted"/>
<evidence type="ECO:0000313" key="1">
    <source>
        <dbReference type="EMBL" id="REJ27446.1"/>
    </source>
</evidence>
<protein>
    <submittedName>
        <fullName evidence="1">Uncharacterized protein</fullName>
    </submittedName>
</protein>
<accession>A0A3E0K2L4</accession>
<dbReference type="EMBL" id="QEWE01000021">
    <property type="protein sequence ID" value="REJ27446.1"/>
    <property type="molecule type" value="Genomic_DNA"/>
</dbReference>